<evidence type="ECO:0000256" key="4">
    <source>
        <dbReference type="ARBA" id="ARBA00005225"/>
    </source>
</evidence>
<dbReference type="PANTHER" id="PTHR34265">
    <property type="entry name" value="TYPE III PANTOTHENATE KINASE"/>
    <property type="match status" value="1"/>
</dbReference>
<evidence type="ECO:0000256" key="1">
    <source>
        <dbReference type="ARBA" id="ARBA00001206"/>
    </source>
</evidence>
<comment type="function">
    <text evidence="16">Catalyzes the phosphorylation of pantothenate (Pan), the first step in CoA biosynthesis.</text>
</comment>
<gene>
    <name evidence="16" type="primary">coaX</name>
    <name evidence="17" type="ORF">ABVT43_19165</name>
</gene>
<comment type="caution">
    <text evidence="17">The sequence shown here is derived from an EMBL/GenBank/DDBJ whole genome shotgun (WGS) entry which is preliminary data.</text>
</comment>
<dbReference type="SUPFAM" id="SSF53067">
    <property type="entry name" value="Actin-like ATPase domain"/>
    <property type="match status" value="2"/>
</dbReference>
<organism evidence="17 18">
    <name type="scientific">Aliikangiella maris</name>
    <dbReference type="NCBI Taxonomy" id="3162458"/>
    <lineage>
        <taxon>Bacteria</taxon>
        <taxon>Pseudomonadati</taxon>
        <taxon>Pseudomonadota</taxon>
        <taxon>Gammaproteobacteria</taxon>
        <taxon>Oceanospirillales</taxon>
        <taxon>Pleioneaceae</taxon>
        <taxon>Aliikangiella</taxon>
    </lineage>
</organism>
<evidence type="ECO:0000313" key="18">
    <source>
        <dbReference type="Proteomes" id="UP001548189"/>
    </source>
</evidence>
<feature type="binding site" evidence="16">
    <location>
        <position position="104"/>
    </location>
    <ligand>
        <name>substrate</name>
    </ligand>
</feature>
<evidence type="ECO:0000256" key="11">
    <source>
        <dbReference type="ARBA" id="ARBA00022840"/>
    </source>
</evidence>
<feature type="binding site" evidence="16">
    <location>
        <position position="135"/>
    </location>
    <ligand>
        <name>ATP</name>
        <dbReference type="ChEBI" id="CHEBI:30616"/>
    </ligand>
</feature>
<comment type="caution">
    <text evidence="16">Lacks conserved residue(s) required for the propagation of feature annotation.</text>
</comment>
<evidence type="ECO:0000256" key="5">
    <source>
        <dbReference type="ARBA" id="ARBA00011738"/>
    </source>
</evidence>
<feature type="active site" description="Proton acceptor" evidence="16">
    <location>
        <position position="113"/>
    </location>
</feature>
<comment type="cofactor">
    <cofactor evidence="2">
        <name>K(+)</name>
        <dbReference type="ChEBI" id="CHEBI:29103"/>
    </cofactor>
</comment>
<evidence type="ECO:0000256" key="7">
    <source>
        <dbReference type="ARBA" id="ARBA00022490"/>
    </source>
</evidence>
<accession>A0ABV2BZM3</accession>
<dbReference type="Proteomes" id="UP001548189">
    <property type="component" value="Unassembled WGS sequence"/>
</dbReference>
<dbReference type="Gene3D" id="3.30.420.40">
    <property type="match status" value="2"/>
</dbReference>
<dbReference type="NCBIfam" id="TIGR00671">
    <property type="entry name" value="baf"/>
    <property type="match status" value="1"/>
</dbReference>
<feature type="binding site" evidence="16">
    <location>
        <begin position="111"/>
        <end position="114"/>
    </location>
    <ligand>
        <name>substrate</name>
    </ligand>
</feature>
<keyword evidence="10 16" id="KW-0418">Kinase</keyword>
<feature type="binding site" evidence="16">
    <location>
        <position position="191"/>
    </location>
    <ligand>
        <name>substrate</name>
    </ligand>
</feature>
<dbReference type="EMBL" id="JBEVCJ010000042">
    <property type="protein sequence ID" value="MET1257273.1"/>
    <property type="molecule type" value="Genomic_DNA"/>
</dbReference>
<comment type="cofactor">
    <cofactor evidence="16">
        <name>NH4(+)</name>
        <dbReference type="ChEBI" id="CHEBI:28938"/>
    </cofactor>
    <cofactor evidence="16">
        <name>K(+)</name>
        <dbReference type="ChEBI" id="CHEBI:29103"/>
    </cofactor>
    <text evidence="16">A monovalent cation. Ammonium or potassium.</text>
</comment>
<evidence type="ECO:0000256" key="15">
    <source>
        <dbReference type="ARBA" id="ARBA00040883"/>
    </source>
</evidence>
<evidence type="ECO:0000256" key="14">
    <source>
        <dbReference type="ARBA" id="ARBA00038036"/>
    </source>
</evidence>
<comment type="subcellular location">
    <subcellularLocation>
        <location evidence="3 16">Cytoplasm</location>
    </subcellularLocation>
</comment>
<evidence type="ECO:0000256" key="10">
    <source>
        <dbReference type="ARBA" id="ARBA00022777"/>
    </source>
</evidence>
<keyword evidence="12 16" id="KW-0630">Potassium</keyword>
<dbReference type="InterPro" id="IPR004619">
    <property type="entry name" value="Type_III_PanK"/>
</dbReference>
<dbReference type="InterPro" id="IPR043129">
    <property type="entry name" value="ATPase_NBD"/>
</dbReference>
<dbReference type="GO" id="GO:0004594">
    <property type="term" value="F:pantothenate kinase activity"/>
    <property type="evidence" value="ECO:0007669"/>
    <property type="project" value="UniProtKB-EC"/>
</dbReference>
<feature type="binding site" evidence="16">
    <location>
        <begin position="6"/>
        <end position="13"/>
    </location>
    <ligand>
        <name>ATP</name>
        <dbReference type="ChEBI" id="CHEBI:30616"/>
    </ligand>
</feature>
<evidence type="ECO:0000256" key="13">
    <source>
        <dbReference type="ARBA" id="ARBA00022993"/>
    </source>
</evidence>
<protein>
    <recommendedName>
        <fullName evidence="15 16">Type III pantothenate kinase</fullName>
        <ecNumber evidence="6 16">2.7.1.33</ecNumber>
    </recommendedName>
    <alternativeName>
        <fullName evidence="16">PanK-III</fullName>
    </alternativeName>
    <alternativeName>
        <fullName evidence="16">Pantothenic acid kinase</fullName>
    </alternativeName>
</protein>
<dbReference type="PANTHER" id="PTHR34265:SF1">
    <property type="entry name" value="TYPE III PANTOTHENATE KINASE"/>
    <property type="match status" value="1"/>
</dbReference>
<evidence type="ECO:0000256" key="2">
    <source>
        <dbReference type="ARBA" id="ARBA00001958"/>
    </source>
</evidence>
<evidence type="ECO:0000313" key="17">
    <source>
        <dbReference type="EMBL" id="MET1257273.1"/>
    </source>
</evidence>
<keyword evidence="9 16" id="KW-0547">Nucleotide-binding</keyword>
<dbReference type="EC" id="2.7.1.33" evidence="6 16"/>
<evidence type="ECO:0000256" key="3">
    <source>
        <dbReference type="ARBA" id="ARBA00004496"/>
    </source>
</evidence>
<reference evidence="17 18" key="1">
    <citation type="submission" date="2024-06" db="EMBL/GenBank/DDBJ databases">
        <authorList>
            <person name="Li F."/>
        </authorList>
    </citation>
    <scope>NUCLEOTIDE SEQUENCE [LARGE SCALE GENOMIC DNA]</scope>
    <source>
        <strain evidence="17 18">GXAS 311</strain>
    </source>
</reference>
<keyword evidence="7 16" id="KW-0963">Cytoplasm</keyword>
<evidence type="ECO:0000256" key="16">
    <source>
        <dbReference type="HAMAP-Rule" id="MF_01274"/>
    </source>
</evidence>
<sequence length="270" mass="30655">MYLLIDWGNTNLKYIVSDSLCSKVLQSKPVERLTQIESLIEQLSAQPIHQVLVSSVRSDEENLRLKQLLLSHLQLISDVTVEDNNSRIYFAQTSYQACGVKCAYAEPSLLGIDRWLSIIAANQRQQNIALISVGTALTLDVLTPDIHLGGHILPGRELMFQSLLHTDRVRAHSELEHGVKDPRVLLLGKSTTECVHLGIDAIFWAYLSESIDKLQNQYNIQEYLITGGGGEYWLNQLLTKNITIEYRATLVFEGLALLYKEHFKEYRCEK</sequence>
<keyword evidence="8 16" id="KW-0808">Transferase</keyword>
<proteinExistence type="inferred from homology"/>
<evidence type="ECO:0000256" key="12">
    <source>
        <dbReference type="ARBA" id="ARBA00022958"/>
    </source>
</evidence>
<keyword evidence="13 16" id="KW-0173">Coenzyme A biosynthesis</keyword>
<comment type="catalytic activity">
    <reaction evidence="1 16">
        <text>(R)-pantothenate + ATP = (R)-4'-phosphopantothenate + ADP + H(+)</text>
        <dbReference type="Rhea" id="RHEA:16373"/>
        <dbReference type="ChEBI" id="CHEBI:10986"/>
        <dbReference type="ChEBI" id="CHEBI:15378"/>
        <dbReference type="ChEBI" id="CHEBI:29032"/>
        <dbReference type="ChEBI" id="CHEBI:30616"/>
        <dbReference type="ChEBI" id="CHEBI:456216"/>
        <dbReference type="EC" id="2.7.1.33"/>
    </reaction>
</comment>
<name>A0ABV2BZM3_9GAMM</name>
<dbReference type="RefSeq" id="WP_353897857.1">
    <property type="nucleotide sequence ID" value="NZ_JBEVCJ010000042.1"/>
</dbReference>
<comment type="similarity">
    <text evidence="14 16">Belongs to the type III pantothenate kinase family.</text>
</comment>
<dbReference type="HAMAP" id="MF_01274">
    <property type="entry name" value="Pantothen_kinase_3"/>
    <property type="match status" value="1"/>
</dbReference>
<evidence type="ECO:0000256" key="9">
    <source>
        <dbReference type="ARBA" id="ARBA00022741"/>
    </source>
</evidence>
<keyword evidence="11 16" id="KW-0067">ATP-binding</keyword>
<comment type="pathway">
    <text evidence="4 16">Cofactor biosynthesis; coenzyme A biosynthesis; CoA from (R)-pantothenate: step 1/5.</text>
</comment>
<comment type="subunit">
    <text evidence="5 16">Homodimer.</text>
</comment>
<keyword evidence="18" id="KW-1185">Reference proteome</keyword>
<evidence type="ECO:0000256" key="6">
    <source>
        <dbReference type="ARBA" id="ARBA00012102"/>
    </source>
</evidence>
<evidence type="ECO:0000256" key="8">
    <source>
        <dbReference type="ARBA" id="ARBA00022679"/>
    </source>
</evidence>
<dbReference type="Pfam" id="PF03309">
    <property type="entry name" value="Pan_kinase"/>
    <property type="match status" value="1"/>
</dbReference>